<dbReference type="Proteomes" id="UP000554520">
    <property type="component" value="Unassembled WGS sequence"/>
</dbReference>
<evidence type="ECO:0000313" key="1">
    <source>
        <dbReference type="EMBL" id="MBB3143698.1"/>
    </source>
</evidence>
<dbReference type="EMBL" id="JACHXN010000001">
    <property type="protein sequence ID" value="MBB3143698.1"/>
    <property type="molecule type" value="Genomic_DNA"/>
</dbReference>
<accession>A0A839TZL3</accession>
<comment type="caution">
    <text evidence="1">The sequence shown here is derived from an EMBL/GenBank/DDBJ whole genome shotgun (WGS) entry which is preliminary data.</text>
</comment>
<protein>
    <submittedName>
        <fullName evidence="1">Uncharacterized protein</fullName>
    </submittedName>
</protein>
<reference evidence="1 2" key="1">
    <citation type="submission" date="2020-08" db="EMBL/GenBank/DDBJ databases">
        <title>Genomic Encyclopedia of Type Strains, Phase III (KMG-III): the genomes of soil and plant-associated and newly described type strains.</title>
        <authorList>
            <person name="Whitman W."/>
        </authorList>
    </citation>
    <scope>NUCLEOTIDE SEQUENCE [LARGE SCALE GENOMIC DNA]</scope>
    <source>
        <strain evidence="1 2">CECT 7015</strain>
    </source>
</reference>
<keyword evidence="2" id="KW-1185">Reference proteome</keyword>
<proteinExistence type="predicted"/>
<gene>
    <name evidence="1" type="ORF">FHS21_000081</name>
</gene>
<organism evidence="1 2">
    <name type="scientific">Phyllobacterium trifolii</name>
    <dbReference type="NCBI Taxonomy" id="300193"/>
    <lineage>
        <taxon>Bacteria</taxon>
        <taxon>Pseudomonadati</taxon>
        <taxon>Pseudomonadota</taxon>
        <taxon>Alphaproteobacteria</taxon>
        <taxon>Hyphomicrobiales</taxon>
        <taxon>Phyllobacteriaceae</taxon>
        <taxon>Phyllobacterium</taxon>
    </lineage>
</organism>
<dbReference type="AlphaFoldDB" id="A0A839TZL3"/>
<name>A0A839TZL3_9HYPH</name>
<evidence type="ECO:0000313" key="2">
    <source>
        <dbReference type="Proteomes" id="UP000554520"/>
    </source>
</evidence>
<sequence>MGESFLTSNRVQRTAVWQGDGLWRRLIHPQWLCRMFRRMKDILRKHALFLSALALTTGCQTKPPLEQMSYSQLGRLAGQIQQTCVARGYKLDTPDYNICTLKEISREQYIRQTGSDGSL</sequence>